<gene>
    <name evidence="1" type="ORF">M5G18_07780</name>
</gene>
<protein>
    <submittedName>
        <fullName evidence="1">Uncharacterized protein</fullName>
    </submittedName>
</protein>
<keyword evidence="2" id="KW-1185">Reference proteome</keyword>
<evidence type="ECO:0000313" key="1">
    <source>
        <dbReference type="EMBL" id="MDD1124486.1"/>
    </source>
</evidence>
<organism evidence="1 2">
    <name type="scientific">Pseudomonas aphyarum</name>
    <dbReference type="NCBI Taxonomy" id="2942629"/>
    <lineage>
        <taxon>Bacteria</taxon>
        <taxon>Pseudomonadati</taxon>
        <taxon>Pseudomonadota</taxon>
        <taxon>Gammaproteobacteria</taxon>
        <taxon>Pseudomonadales</taxon>
        <taxon>Pseudomonadaceae</taxon>
        <taxon>Pseudomonas</taxon>
    </lineage>
</organism>
<name>A0ABT5PLQ3_9PSED</name>
<reference evidence="1" key="1">
    <citation type="submission" date="2022-05" db="EMBL/GenBank/DDBJ databases">
        <title>Novel Pseudomonas spp. Isolated from a Rainbow Trout Aquaculture Facility.</title>
        <authorList>
            <person name="Testerman T."/>
            <person name="Graf J."/>
        </authorList>
    </citation>
    <scope>NUCLEOTIDE SEQUENCE</scope>
    <source>
        <strain evidence="1">ID386</strain>
    </source>
</reference>
<sequence length="177" mass="19874">MNNLVCCVRNEIVHADGTVFERFYDWQGCSTDFEVEMKQLRHINVSPVVDMVTFIVKEDGAEVRFLAAGIPYILPDRTGVLVVFQQEPNRFKCPKAPWFFGYPNNAAIYNADGSLRFQLCNPYGEGSYIGAMHSGAMPGHPNSVGVLVGTVGHDPEWLYLVDSDNPKLIPTGKWIRY</sequence>
<dbReference type="RefSeq" id="WP_273897406.1">
    <property type="nucleotide sequence ID" value="NZ_JAMDGS010000005.1"/>
</dbReference>
<accession>A0ABT5PLQ3</accession>
<evidence type="ECO:0000313" key="2">
    <source>
        <dbReference type="Proteomes" id="UP001150531"/>
    </source>
</evidence>
<proteinExistence type="predicted"/>
<comment type="caution">
    <text evidence="1">The sequence shown here is derived from an EMBL/GenBank/DDBJ whole genome shotgun (WGS) entry which is preliminary data.</text>
</comment>
<dbReference type="Proteomes" id="UP001150531">
    <property type="component" value="Unassembled WGS sequence"/>
</dbReference>
<dbReference type="EMBL" id="JAMDGS010000005">
    <property type="protein sequence ID" value="MDD1124486.1"/>
    <property type="molecule type" value="Genomic_DNA"/>
</dbReference>